<organism evidence="3 4">
    <name type="scientific">Vitrella brassicaformis (strain CCMP3155)</name>
    <dbReference type="NCBI Taxonomy" id="1169540"/>
    <lineage>
        <taxon>Eukaryota</taxon>
        <taxon>Sar</taxon>
        <taxon>Alveolata</taxon>
        <taxon>Colpodellida</taxon>
        <taxon>Vitrellaceae</taxon>
        <taxon>Vitrella</taxon>
    </lineage>
</organism>
<feature type="region of interest" description="Disordered" evidence="1">
    <location>
        <begin position="158"/>
        <end position="185"/>
    </location>
</feature>
<gene>
    <name evidence="3" type="ORF">Vbra_18440</name>
</gene>
<evidence type="ECO:0000256" key="2">
    <source>
        <dbReference type="SAM" id="Phobius"/>
    </source>
</evidence>
<dbReference type="VEuPathDB" id="CryptoDB:Vbra_18440"/>
<feature type="region of interest" description="Disordered" evidence="1">
    <location>
        <begin position="200"/>
        <end position="240"/>
    </location>
</feature>
<dbReference type="Proteomes" id="UP000041254">
    <property type="component" value="Unassembled WGS sequence"/>
</dbReference>
<proteinExistence type="predicted"/>
<keyword evidence="2" id="KW-0812">Transmembrane</keyword>
<dbReference type="EMBL" id="CDMY01000770">
    <property type="protein sequence ID" value="CEM33049.1"/>
    <property type="molecule type" value="Genomic_DNA"/>
</dbReference>
<reference evidence="3 4" key="1">
    <citation type="submission" date="2014-11" db="EMBL/GenBank/DDBJ databases">
        <authorList>
            <person name="Zhu J."/>
            <person name="Qi W."/>
            <person name="Song R."/>
        </authorList>
    </citation>
    <scope>NUCLEOTIDE SEQUENCE [LARGE SCALE GENOMIC DNA]</scope>
</reference>
<sequence length="489" mass="50334">MNSNDRTEEGVFCVYVECPKNLQYTPENDTACVANLKKLIKQHTGRFAQLHVCSTATLRSRVRRLLATHKVQGSYPVVTLKPYQGAEILLGAQTLLHPVDTQIRGFFIEVQSTVEGLCGASGSQGRIRPKDFAAVALSVAEKRLPRLSEASMASLRDVKANTAPNNTPTLDTNITSPSSDASPTGRLGALRRLHMEVRNSATPTHTEEPDEEEDAFPETSGRGDQAPTARNSTSMPLLTGNSSPGAFGVGAGAGVGVGGLGGGGGVGVGVVGSGAAAASKHEAEESLRMALNKLITQQQSAPGPGSMASGTTSSSRPLCVDRPCGSLAHLNHLPDRRARSIGESTTNTLTSYSSPSTVSGGIGSYAVATGSGNGHGHGTGGVVMQRGAALGAGGGGKGPLYRHGGGDSTYSTRAPSIEQAGGSGDFALKRARTDPCCPQGSHCNHAADASHAAAKWRFDVRKLVSTVASLGALALFVGLCIELTSLVTK</sequence>
<evidence type="ECO:0000313" key="4">
    <source>
        <dbReference type="Proteomes" id="UP000041254"/>
    </source>
</evidence>
<feature type="region of interest" description="Disordered" evidence="1">
    <location>
        <begin position="297"/>
        <end position="319"/>
    </location>
</feature>
<accession>A0A0G4GRR9</accession>
<keyword evidence="2" id="KW-1133">Transmembrane helix</keyword>
<name>A0A0G4GRR9_VITBC</name>
<feature type="transmembrane region" description="Helical" evidence="2">
    <location>
        <begin position="467"/>
        <end position="487"/>
    </location>
</feature>
<evidence type="ECO:0000256" key="1">
    <source>
        <dbReference type="SAM" id="MobiDB-lite"/>
    </source>
</evidence>
<feature type="compositionally biased region" description="Polar residues" evidence="1">
    <location>
        <begin position="228"/>
        <end position="240"/>
    </location>
</feature>
<dbReference type="InParanoid" id="A0A0G4GRR9"/>
<keyword evidence="4" id="KW-1185">Reference proteome</keyword>
<protein>
    <submittedName>
        <fullName evidence="3">Uncharacterized protein</fullName>
    </submittedName>
</protein>
<dbReference type="AlphaFoldDB" id="A0A0G4GRR9"/>
<feature type="compositionally biased region" description="Polar residues" evidence="1">
    <location>
        <begin position="162"/>
        <end position="182"/>
    </location>
</feature>
<keyword evidence="2" id="KW-0472">Membrane</keyword>
<evidence type="ECO:0000313" key="3">
    <source>
        <dbReference type="EMBL" id="CEM33049.1"/>
    </source>
</evidence>